<dbReference type="EMBL" id="NKQK01000004">
    <property type="protein sequence ID" value="PSS31351.1"/>
    <property type="molecule type" value="Genomic_DNA"/>
</dbReference>
<dbReference type="FunCoup" id="A0A2R6RMU8">
    <property type="interactions" value="216"/>
</dbReference>
<dbReference type="AlphaFoldDB" id="A0A2R6RMU8"/>
<dbReference type="Gramene" id="PSS31351">
    <property type="protein sequence ID" value="PSS31351"/>
    <property type="gene ID" value="CEY00_Acc04647"/>
</dbReference>
<gene>
    <name evidence="1" type="ORF">CEY00_Acc04647</name>
</gene>
<dbReference type="OMA" id="CESECLQ"/>
<dbReference type="STRING" id="1590841.A0A2R6RMU8"/>
<dbReference type="InParanoid" id="A0A2R6RMU8"/>
<organism evidence="1 2">
    <name type="scientific">Actinidia chinensis var. chinensis</name>
    <name type="common">Chinese soft-hair kiwi</name>
    <dbReference type="NCBI Taxonomy" id="1590841"/>
    <lineage>
        <taxon>Eukaryota</taxon>
        <taxon>Viridiplantae</taxon>
        <taxon>Streptophyta</taxon>
        <taxon>Embryophyta</taxon>
        <taxon>Tracheophyta</taxon>
        <taxon>Spermatophyta</taxon>
        <taxon>Magnoliopsida</taxon>
        <taxon>eudicotyledons</taxon>
        <taxon>Gunneridae</taxon>
        <taxon>Pentapetalae</taxon>
        <taxon>asterids</taxon>
        <taxon>Ericales</taxon>
        <taxon>Actinidiaceae</taxon>
        <taxon>Actinidia</taxon>
    </lineage>
</organism>
<proteinExistence type="predicted"/>
<accession>A0A2R6RMU8</accession>
<evidence type="ECO:0000313" key="2">
    <source>
        <dbReference type="Proteomes" id="UP000241394"/>
    </source>
</evidence>
<keyword evidence="2" id="KW-1185">Reference proteome</keyword>
<dbReference type="PANTHER" id="PTHR34461:SF2">
    <property type="entry name" value="EXPRESSED PROTEIN"/>
    <property type="match status" value="1"/>
</dbReference>
<evidence type="ECO:0000313" key="1">
    <source>
        <dbReference type="EMBL" id="PSS31351.1"/>
    </source>
</evidence>
<comment type="caution">
    <text evidence="1">The sequence shown here is derived from an EMBL/GenBank/DDBJ whole genome shotgun (WGS) entry which is preliminary data.</text>
</comment>
<dbReference type="PANTHER" id="PTHR34461">
    <property type="entry name" value="EXPRESSED PROTEIN"/>
    <property type="match status" value="1"/>
</dbReference>
<dbReference type="OrthoDB" id="775914at2759"/>
<protein>
    <submittedName>
        <fullName evidence="1">Uncharacterized protein</fullName>
    </submittedName>
</protein>
<sequence length="785" mass="87569">MELRRCSHLHFIQAIRAGSVQKILNVDYRGRPALVFKNLEDVYKSEDAKKLDGLSALQSQDSYAYTESDCDRFRIEIPCLPFVERKLKKNDVNKDKFNHNSDDREYSTDDLNFGKMTLKQLKEQCKTKKRKVFYSACLSPKQDYSNWQPEDDECDLEEHISSWKSKLSKKMKGKRKCAKKCAPSSSHTKVSANFEQIPSIEGSLQSSGCLPAPIDVKVEVYEAEYSEGRNMICVADDTSNSCSESLGLCGGVSGEILRDVKIESVYGEQISLTEEDCQNCVGSEVCYDHLEDIGPNCLLPSTGGETMDVDDLKMTCHQFLVSLSSDDKPEGYVENSLLESSSTDAFFSVKDQSSDLSKNFESNSSMHEIPTTISRVQVPDVAMDNNLCCMELGSASGPCMSEDDSNENLPPSLEIDSLSSPLNTCSSSGSSDICLSPEIALVSAEDDPLATEKAPLMYISADTARNCLSPHKSPVAFGGGSTIMEEMQPLRSTPDDVDSSSSKQNHHCDVLSELSLPDIKDYHHLEQYHPPERLLSTRKAISPTSQEKLRQAMKEVELNELTDRYKCKGNLQFRKENENEISPVEQNTKGADVNMNPEALREVTRTMDAISPNQITKKLKNDRKGSPPKCFRRVSRSLPQVSDGATSIESCSERAIAFSQRQMQDIESLATKLMQELKFMKDIVEEKLHPEASPTALLKYEVDEVKTAVESATKVEETTKKWLSMMARDCNRFCKLMKVTRKDEIASGNATPKERKKITFADEAGGVLCHVKFIENDVPSLDSKS</sequence>
<dbReference type="Proteomes" id="UP000241394">
    <property type="component" value="Chromosome LG4"/>
</dbReference>
<reference evidence="2" key="2">
    <citation type="journal article" date="2018" name="BMC Genomics">
        <title>A manually annotated Actinidia chinensis var. chinensis (kiwifruit) genome highlights the challenges associated with draft genomes and gene prediction in plants.</title>
        <authorList>
            <person name="Pilkington S.M."/>
            <person name="Crowhurst R."/>
            <person name="Hilario E."/>
            <person name="Nardozza S."/>
            <person name="Fraser L."/>
            <person name="Peng Y."/>
            <person name="Gunaseelan K."/>
            <person name="Simpson R."/>
            <person name="Tahir J."/>
            <person name="Deroles S.C."/>
            <person name="Templeton K."/>
            <person name="Luo Z."/>
            <person name="Davy M."/>
            <person name="Cheng C."/>
            <person name="McNeilage M."/>
            <person name="Scaglione D."/>
            <person name="Liu Y."/>
            <person name="Zhang Q."/>
            <person name="Datson P."/>
            <person name="De Silva N."/>
            <person name="Gardiner S.E."/>
            <person name="Bassett H."/>
            <person name="Chagne D."/>
            <person name="McCallum J."/>
            <person name="Dzierzon H."/>
            <person name="Deng C."/>
            <person name="Wang Y.Y."/>
            <person name="Barron L."/>
            <person name="Manako K."/>
            <person name="Bowen J."/>
            <person name="Foster T.M."/>
            <person name="Erridge Z.A."/>
            <person name="Tiffin H."/>
            <person name="Waite C.N."/>
            <person name="Davies K.M."/>
            <person name="Grierson E.P."/>
            <person name="Laing W.A."/>
            <person name="Kirk R."/>
            <person name="Chen X."/>
            <person name="Wood M."/>
            <person name="Montefiori M."/>
            <person name="Brummell D.A."/>
            <person name="Schwinn K.E."/>
            <person name="Catanach A."/>
            <person name="Fullerton C."/>
            <person name="Li D."/>
            <person name="Meiyalaghan S."/>
            <person name="Nieuwenhuizen N."/>
            <person name="Read N."/>
            <person name="Prakash R."/>
            <person name="Hunter D."/>
            <person name="Zhang H."/>
            <person name="McKenzie M."/>
            <person name="Knabel M."/>
            <person name="Harris A."/>
            <person name="Allan A.C."/>
            <person name="Gleave A."/>
            <person name="Chen A."/>
            <person name="Janssen B.J."/>
            <person name="Plunkett B."/>
            <person name="Ampomah-Dwamena C."/>
            <person name="Voogd C."/>
            <person name="Leif D."/>
            <person name="Lafferty D."/>
            <person name="Souleyre E.J.F."/>
            <person name="Varkonyi-Gasic E."/>
            <person name="Gambi F."/>
            <person name="Hanley J."/>
            <person name="Yao J.L."/>
            <person name="Cheung J."/>
            <person name="David K.M."/>
            <person name="Warren B."/>
            <person name="Marsh K."/>
            <person name="Snowden K.C."/>
            <person name="Lin-Wang K."/>
            <person name="Brian L."/>
            <person name="Martinez-Sanchez M."/>
            <person name="Wang M."/>
            <person name="Ileperuma N."/>
            <person name="Macnee N."/>
            <person name="Campin R."/>
            <person name="McAtee P."/>
            <person name="Drummond R.S.M."/>
            <person name="Espley R.V."/>
            <person name="Ireland H.S."/>
            <person name="Wu R."/>
            <person name="Atkinson R.G."/>
            <person name="Karunairetnam S."/>
            <person name="Bulley S."/>
            <person name="Chunkath S."/>
            <person name="Hanley Z."/>
            <person name="Storey R."/>
            <person name="Thrimawithana A.H."/>
            <person name="Thomson S."/>
            <person name="David C."/>
            <person name="Testolin R."/>
            <person name="Huang H."/>
            <person name="Hellens R.P."/>
            <person name="Schaffer R.J."/>
        </authorList>
    </citation>
    <scope>NUCLEOTIDE SEQUENCE [LARGE SCALE GENOMIC DNA]</scope>
    <source>
        <strain evidence="2">cv. Red5</strain>
    </source>
</reference>
<name>A0A2R6RMU8_ACTCC</name>
<reference evidence="1 2" key="1">
    <citation type="submission" date="2017-07" db="EMBL/GenBank/DDBJ databases">
        <title>An improved, manually edited Actinidia chinensis var. chinensis (kiwifruit) genome highlights the challenges associated with draft genomes and gene prediction in plants.</title>
        <authorList>
            <person name="Pilkington S."/>
            <person name="Crowhurst R."/>
            <person name="Hilario E."/>
            <person name="Nardozza S."/>
            <person name="Fraser L."/>
            <person name="Peng Y."/>
            <person name="Gunaseelan K."/>
            <person name="Simpson R."/>
            <person name="Tahir J."/>
            <person name="Deroles S."/>
            <person name="Templeton K."/>
            <person name="Luo Z."/>
            <person name="Davy M."/>
            <person name="Cheng C."/>
            <person name="Mcneilage M."/>
            <person name="Scaglione D."/>
            <person name="Liu Y."/>
            <person name="Zhang Q."/>
            <person name="Datson P."/>
            <person name="De Silva N."/>
            <person name="Gardiner S."/>
            <person name="Bassett H."/>
            <person name="Chagne D."/>
            <person name="Mccallum J."/>
            <person name="Dzierzon H."/>
            <person name="Deng C."/>
            <person name="Wang Y.-Y."/>
            <person name="Barron N."/>
            <person name="Manako K."/>
            <person name="Bowen J."/>
            <person name="Foster T."/>
            <person name="Erridge Z."/>
            <person name="Tiffin H."/>
            <person name="Waite C."/>
            <person name="Davies K."/>
            <person name="Grierson E."/>
            <person name="Laing W."/>
            <person name="Kirk R."/>
            <person name="Chen X."/>
            <person name="Wood M."/>
            <person name="Montefiori M."/>
            <person name="Brummell D."/>
            <person name="Schwinn K."/>
            <person name="Catanach A."/>
            <person name="Fullerton C."/>
            <person name="Li D."/>
            <person name="Meiyalaghan S."/>
            <person name="Nieuwenhuizen N."/>
            <person name="Read N."/>
            <person name="Prakash R."/>
            <person name="Hunter D."/>
            <person name="Zhang H."/>
            <person name="Mckenzie M."/>
            <person name="Knabel M."/>
            <person name="Harris A."/>
            <person name="Allan A."/>
            <person name="Chen A."/>
            <person name="Janssen B."/>
            <person name="Plunkett B."/>
            <person name="Dwamena C."/>
            <person name="Voogd C."/>
            <person name="Leif D."/>
            <person name="Lafferty D."/>
            <person name="Souleyre E."/>
            <person name="Varkonyi-Gasic E."/>
            <person name="Gambi F."/>
            <person name="Hanley J."/>
            <person name="Yao J.-L."/>
            <person name="Cheung J."/>
            <person name="David K."/>
            <person name="Warren B."/>
            <person name="Marsh K."/>
            <person name="Snowden K."/>
            <person name="Lin-Wang K."/>
            <person name="Brian L."/>
            <person name="Martinez-Sanchez M."/>
            <person name="Wang M."/>
            <person name="Ileperuma N."/>
            <person name="Macnee N."/>
            <person name="Campin R."/>
            <person name="Mcatee P."/>
            <person name="Drummond R."/>
            <person name="Espley R."/>
            <person name="Ireland H."/>
            <person name="Wu R."/>
            <person name="Atkinson R."/>
            <person name="Karunairetnam S."/>
            <person name="Bulley S."/>
            <person name="Chunkath S."/>
            <person name="Hanley Z."/>
            <person name="Storey R."/>
            <person name="Thrimawithana A."/>
            <person name="Thomson S."/>
            <person name="David C."/>
            <person name="Testolin R."/>
        </authorList>
    </citation>
    <scope>NUCLEOTIDE SEQUENCE [LARGE SCALE GENOMIC DNA]</scope>
    <source>
        <strain evidence="2">cv. Red5</strain>
        <tissue evidence="1">Young leaf</tissue>
    </source>
</reference>